<feature type="transmembrane region" description="Helical" evidence="6">
    <location>
        <begin position="36"/>
        <end position="59"/>
    </location>
</feature>
<feature type="transmembrane region" description="Helical" evidence="6">
    <location>
        <begin position="217"/>
        <end position="238"/>
    </location>
</feature>
<keyword evidence="3 6" id="KW-0812">Transmembrane</keyword>
<dbReference type="Proteomes" id="UP000570166">
    <property type="component" value="Unassembled WGS sequence"/>
</dbReference>
<feature type="transmembrane region" description="Helical" evidence="6">
    <location>
        <begin position="99"/>
        <end position="117"/>
    </location>
</feature>
<proteinExistence type="predicted"/>
<gene>
    <name evidence="7" type="ORF">HZF05_01690</name>
</gene>
<feature type="transmembrane region" description="Helical" evidence="6">
    <location>
        <begin position="181"/>
        <end position="205"/>
    </location>
</feature>
<evidence type="ECO:0000313" key="8">
    <source>
        <dbReference type="Proteomes" id="UP000570166"/>
    </source>
</evidence>
<reference evidence="7 8" key="1">
    <citation type="submission" date="2020-07" db="EMBL/GenBank/DDBJ databases">
        <authorList>
            <person name="Sun Q."/>
        </authorList>
    </citation>
    <scope>NUCLEOTIDE SEQUENCE [LARGE SCALE GENOMIC DNA]</scope>
    <source>
        <strain evidence="7 8">CGMCC 1.13654</strain>
    </source>
</reference>
<organism evidence="7 8">
    <name type="scientific">Sphingomonas chungangi</name>
    <dbReference type="NCBI Taxonomy" id="2683589"/>
    <lineage>
        <taxon>Bacteria</taxon>
        <taxon>Pseudomonadati</taxon>
        <taxon>Pseudomonadota</taxon>
        <taxon>Alphaproteobacteria</taxon>
        <taxon>Sphingomonadales</taxon>
        <taxon>Sphingomonadaceae</taxon>
        <taxon>Sphingomonas</taxon>
    </lineage>
</organism>
<comment type="subcellular location">
    <subcellularLocation>
        <location evidence="1">Cell membrane</location>
        <topology evidence="1">Multi-pass membrane protein</topology>
    </subcellularLocation>
</comment>
<evidence type="ECO:0000256" key="1">
    <source>
        <dbReference type="ARBA" id="ARBA00004651"/>
    </source>
</evidence>
<name>A0A838L599_9SPHN</name>
<keyword evidence="5 6" id="KW-0472">Membrane</keyword>
<feature type="transmembrane region" description="Helical" evidence="6">
    <location>
        <begin position="250"/>
        <end position="274"/>
    </location>
</feature>
<evidence type="ECO:0000256" key="5">
    <source>
        <dbReference type="ARBA" id="ARBA00023136"/>
    </source>
</evidence>
<protein>
    <submittedName>
        <fullName evidence="7">YihY/virulence factor BrkB family protein</fullName>
    </submittedName>
</protein>
<evidence type="ECO:0000256" key="3">
    <source>
        <dbReference type="ARBA" id="ARBA00022692"/>
    </source>
</evidence>
<sequence length="300" mass="32757">MERATAALGIPLRLFTIAKRVVIGVYSDGFIHAGNLAYLTLLALFPFFIIVTALAQLFGRSGDGAEAVAQVLRLMPHGVAGLLRPAIDSVLAARTGPLLWLGAIVGFWTVGSFIETIRDILRRAYGTRPSGAFWHYRLGAVAIIVVAVMLMMLAFAAQVALTGAEQFIYRLLPVAQELTGWIALSRIVPTFVVFVALYVLFYTLTPSLYRFSKNPKWPGAAFTAGWWLAVTVVLPVILNRLGNYNRTYGSLAGIVIMLFFFWLVGFGLVIGAHLNAALAESPEQELKDPAEETEEAAWPV</sequence>
<dbReference type="EMBL" id="JACEIB010000001">
    <property type="protein sequence ID" value="MBA2932798.1"/>
    <property type="molecule type" value="Genomic_DNA"/>
</dbReference>
<dbReference type="PIRSF" id="PIRSF035875">
    <property type="entry name" value="RNase_BN"/>
    <property type="match status" value="1"/>
</dbReference>
<evidence type="ECO:0000256" key="4">
    <source>
        <dbReference type="ARBA" id="ARBA00022989"/>
    </source>
</evidence>
<dbReference type="AlphaFoldDB" id="A0A838L599"/>
<dbReference type="GO" id="GO:0005886">
    <property type="term" value="C:plasma membrane"/>
    <property type="evidence" value="ECO:0007669"/>
    <property type="project" value="UniProtKB-SubCell"/>
</dbReference>
<dbReference type="Pfam" id="PF03631">
    <property type="entry name" value="Virul_fac_BrkB"/>
    <property type="match status" value="1"/>
</dbReference>
<comment type="caution">
    <text evidence="7">The sequence shown here is derived from an EMBL/GenBank/DDBJ whole genome shotgun (WGS) entry which is preliminary data.</text>
</comment>
<evidence type="ECO:0000256" key="2">
    <source>
        <dbReference type="ARBA" id="ARBA00022475"/>
    </source>
</evidence>
<keyword evidence="8" id="KW-1185">Reference proteome</keyword>
<accession>A0A838L599</accession>
<dbReference type="RefSeq" id="WP_160364888.1">
    <property type="nucleotide sequence ID" value="NZ_JACEIB010000001.1"/>
</dbReference>
<keyword evidence="4 6" id="KW-1133">Transmembrane helix</keyword>
<dbReference type="InterPro" id="IPR017039">
    <property type="entry name" value="Virul_fac_BrkB"/>
</dbReference>
<evidence type="ECO:0000313" key="7">
    <source>
        <dbReference type="EMBL" id="MBA2932798.1"/>
    </source>
</evidence>
<dbReference type="PANTHER" id="PTHR30213:SF0">
    <property type="entry name" value="UPF0761 MEMBRANE PROTEIN YIHY"/>
    <property type="match status" value="1"/>
</dbReference>
<feature type="transmembrane region" description="Helical" evidence="6">
    <location>
        <begin position="138"/>
        <end position="161"/>
    </location>
</feature>
<keyword evidence="2" id="KW-1003">Cell membrane</keyword>
<dbReference type="PANTHER" id="PTHR30213">
    <property type="entry name" value="INNER MEMBRANE PROTEIN YHJD"/>
    <property type="match status" value="1"/>
</dbReference>
<evidence type="ECO:0000256" key="6">
    <source>
        <dbReference type="SAM" id="Phobius"/>
    </source>
</evidence>